<reference evidence="1" key="1">
    <citation type="submission" date="2021-10" db="EMBL/GenBank/DDBJ databases">
        <authorList>
            <person name="Piombo E."/>
        </authorList>
    </citation>
    <scope>NUCLEOTIDE SEQUENCE</scope>
</reference>
<dbReference type="OrthoDB" id="10363370at2759"/>
<protein>
    <submittedName>
        <fullName evidence="1">Uncharacterized protein</fullName>
    </submittedName>
</protein>
<dbReference type="Proteomes" id="UP000775872">
    <property type="component" value="Unassembled WGS sequence"/>
</dbReference>
<gene>
    <name evidence="1" type="ORF">CSOL1703_00003140</name>
</gene>
<organism evidence="1 2">
    <name type="scientific">Clonostachys solani</name>
    <dbReference type="NCBI Taxonomy" id="160281"/>
    <lineage>
        <taxon>Eukaryota</taxon>
        <taxon>Fungi</taxon>
        <taxon>Dikarya</taxon>
        <taxon>Ascomycota</taxon>
        <taxon>Pezizomycotina</taxon>
        <taxon>Sordariomycetes</taxon>
        <taxon>Hypocreomycetidae</taxon>
        <taxon>Hypocreales</taxon>
        <taxon>Bionectriaceae</taxon>
        <taxon>Clonostachys</taxon>
    </lineage>
</organism>
<dbReference type="EMBL" id="CABFOC020000002">
    <property type="protein sequence ID" value="CAH0037987.1"/>
    <property type="molecule type" value="Genomic_DNA"/>
</dbReference>
<accession>A0A9N9YVI8</accession>
<evidence type="ECO:0000313" key="2">
    <source>
        <dbReference type="Proteomes" id="UP000775872"/>
    </source>
</evidence>
<name>A0A9N9YVI8_9HYPO</name>
<keyword evidence="2" id="KW-1185">Reference proteome</keyword>
<proteinExistence type="predicted"/>
<dbReference type="AlphaFoldDB" id="A0A9N9YVI8"/>
<sequence length="187" mass="20548">MQRRIAPVVDDRCGEVEAGLPIVVRGRGICSWSSKQLSHQTQVLFLDGIVKGSGNSQGLRPLKQLLDDFRMSQGIGVADGRRALAQKICASINEQGRSIINTTVIESSMKRIHTRAIIIAVARTKAPGGHVEIDIMLHQVVEHGHVPVLNGKMERRGEESQMARDTVETHDQIVVVSRSIHAKIRAI</sequence>
<comment type="caution">
    <text evidence="1">The sequence shown here is derived from an EMBL/GenBank/DDBJ whole genome shotgun (WGS) entry which is preliminary data.</text>
</comment>
<evidence type="ECO:0000313" key="1">
    <source>
        <dbReference type="EMBL" id="CAH0037987.1"/>
    </source>
</evidence>